<keyword evidence="3" id="KW-0175">Coiled coil</keyword>
<dbReference type="SUPFAM" id="SSF46785">
    <property type="entry name" value="Winged helix' DNA-binding domain"/>
    <property type="match status" value="1"/>
</dbReference>
<dbReference type="InterPro" id="IPR036388">
    <property type="entry name" value="WH-like_DNA-bd_sf"/>
</dbReference>
<dbReference type="GO" id="GO:0016747">
    <property type="term" value="F:acyltransferase activity, transferring groups other than amino-acyl groups"/>
    <property type="evidence" value="ECO:0007669"/>
    <property type="project" value="InterPro"/>
</dbReference>
<name>A0A7K3M816_9ACTN</name>
<accession>A0A7K3M816</accession>
<dbReference type="Gene3D" id="1.10.10.10">
    <property type="entry name" value="Winged helix-like DNA-binding domain superfamily/Winged helix DNA-binding domain"/>
    <property type="match status" value="1"/>
</dbReference>
<dbReference type="PROSITE" id="PS51186">
    <property type="entry name" value="GNAT"/>
    <property type="match status" value="1"/>
</dbReference>
<feature type="coiled-coil region" evidence="3">
    <location>
        <begin position="49"/>
        <end position="76"/>
    </location>
</feature>
<dbReference type="Pfam" id="PF00583">
    <property type="entry name" value="Acetyltransf_1"/>
    <property type="match status" value="1"/>
</dbReference>
<feature type="domain" description="N-acetyltransferase" evidence="5">
    <location>
        <begin position="89"/>
        <end position="242"/>
    </location>
</feature>
<organism evidence="6 7">
    <name type="scientific">Phytoactinopolyspora mesophila</name>
    <dbReference type="NCBI Taxonomy" id="2650750"/>
    <lineage>
        <taxon>Bacteria</taxon>
        <taxon>Bacillati</taxon>
        <taxon>Actinomycetota</taxon>
        <taxon>Actinomycetes</taxon>
        <taxon>Jiangellales</taxon>
        <taxon>Jiangellaceae</taxon>
        <taxon>Phytoactinopolyspora</taxon>
    </lineage>
</organism>
<evidence type="ECO:0000256" key="2">
    <source>
        <dbReference type="ARBA" id="ARBA00023315"/>
    </source>
</evidence>
<dbReference type="AlphaFoldDB" id="A0A7K3M816"/>
<dbReference type="Proteomes" id="UP000460435">
    <property type="component" value="Unassembled WGS sequence"/>
</dbReference>
<dbReference type="SUPFAM" id="SSF55729">
    <property type="entry name" value="Acyl-CoA N-acyltransferases (Nat)"/>
    <property type="match status" value="1"/>
</dbReference>
<keyword evidence="7" id="KW-1185">Reference proteome</keyword>
<evidence type="ECO:0000259" key="4">
    <source>
        <dbReference type="PROSITE" id="PS50995"/>
    </source>
</evidence>
<sequence>MAVLRSRLGLDSGYLSRLLRSLEEQALITVKPDQRDGRARVVRLTNLGVDQLDELNRRATEAADELLTQLGDVERQQLISTMGRLHGLLRLAAVTVAPADPASEIARHCLTQYAHELRQRFPEGYDDDDLLGPDALTPPHGILLCATEEEQPIGCGAVHMLRSDAGEIRHMWVHPSARRIGVGRRLITALEEQAYGLGARTLCLGTHDVLREAISMYQAPGYAPTHPYAKVAHTHQWYAKTL</sequence>
<dbReference type="Gene3D" id="3.40.630.30">
    <property type="match status" value="1"/>
</dbReference>
<dbReference type="EMBL" id="WLZY01000007">
    <property type="protein sequence ID" value="NDL59479.1"/>
    <property type="molecule type" value="Genomic_DNA"/>
</dbReference>
<evidence type="ECO:0000256" key="3">
    <source>
        <dbReference type="SAM" id="Coils"/>
    </source>
</evidence>
<evidence type="ECO:0000259" key="5">
    <source>
        <dbReference type="PROSITE" id="PS51186"/>
    </source>
</evidence>
<comment type="caution">
    <text evidence="6">The sequence shown here is derived from an EMBL/GenBank/DDBJ whole genome shotgun (WGS) entry which is preliminary data.</text>
</comment>
<dbReference type="InterPro" id="IPR000182">
    <property type="entry name" value="GNAT_dom"/>
</dbReference>
<protein>
    <submittedName>
        <fullName evidence="6">GNAT family N-acetyltransferase</fullName>
    </submittedName>
</protein>
<dbReference type="InterPro" id="IPR016181">
    <property type="entry name" value="Acyl_CoA_acyltransferase"/>
</dbReference>
<dbReference type="CDD" id="cd04301">
    <property type="entry name" value="NAT_SF"/>
    <property type="match status" value="1"/>
</dbReference>
<keyword evidence="2" id="KW-0012">Acyltransferase</keyword>
<feature type="domain" description="HTH marR-type" evidence="4">
    <location>
        <begin position="1"/>
        <end position="87"/>
    </location>
</feature>
<evidence type="ECO:0000313" key="6">
    <source>
        <dbReference type="EMBL" id="NDL59479.1"/>
    </source>
</evidence>
<dbReference type="PANTHER" id="PTHR43877:SF2">
    <property type="entry name" value="AMINOALKYLPHOSPHONATE N-ACETYLTRANSFERASE-RELATED"/>
    <property type="match status" value="1"/>
</dbReference>
<evidence type="ECO:0000313" key="7">
    <source>
        <dbReference type="Proteomes" id="UP000460435"/>
    </source>
</evidence>
<dbReference type="GO" id="GO:0003700">
    <property type="term" value="F:DNA-binding transcription factor activity"/>
    <property type="evidence" value="ECO:0007669"/>
    <property type="project" value="InterPro"/>
</dbReference>
<reference evidence="6 7" key="1">
    <citation type="submission" date="2019-11" db="EMBL/GenBank/DDBJ databases">
        <authorList>
            <person name="Li X.-J."/>
            <person name="Feng X.-M."/>
        </authorList>
    </citation>
    <scope>NUCLEOTIDE SEQUENCE [LARGE SCALE GENOMIC DNA]</scope>
    <source>
        <strain evidence="6 7">XMNu-373</strain>
    </source>
</reference>
<dbReference type="InterPro" id="IPR050832">
    <property type="entry name" value="Bact_Acetyltransf"/>
</dbReference>
<proteinExistence type="predicted"/>
<gene>
    <name evidence="6" type="ORF">F7O44_20610</name>
</gene>
<dbReference type="PROSITE" id="PS50995">
    <property type="entry name" value="HTH_MARR_2"/>
    <property type="match status" value="1"/>
</dbReference>
<dbReference type="PANTHER" id="PTHR43877">
    <property type="entry name" value="AMINOALKYLPHOSPHONATE N-ACETYLTRANSFERASE-RELATED-RELATED"/>
    <property type="match status" value="1"/>
</dbReference>
<dbReference type="InterPro" id="IPR036390">
    <property type="entry name" value="WH_DNA-bd_sf"/>
</dbReference>
<keyword evidence="1 6" id="KW-0808">Transferase</keyword>
<dbReference type="InterPro" id="IPR000835">
    <property type="entry name" value="HTH_MarR-typ"/>
</dbReference>
<evidence type="ECO:0000256" key="1">
    <source>
        <dbReference type="ARBA" id="ARBA00022679"/>
    </source>
</evidence>